<reference evidence="2 3" key="1">
    <citation type="submission" date="2019-05" db="EMBL/GenBank/DDBJ databases">
        <title>Emergence of the Ug99 lineage of the wheat stem rust pathogen through somatic hybridization.</title>
        <authorList>
            <person name="Li F."/>
            <person name="Upadhyaya N.M."/>
            <person name="Sperschneider J."/>
            <person name="Matny O."/>
            <person name="Nguyen-Phuc H."/>
            <person name="Mago R."/>
            <person name="Raley C."/>
            <person name="Miller M.E."/>
            <person name="Silverstein K.A.T."/>
            <person name="Henningsen E."/>
            <person name="Hirsch C.D."/>
            <person name="Visser B."/>
            <person name="Pretorius Z.A."/>
            <person name="Steffenson B.J."/>
            <person name="Schwessinger B."/>
            <person name="Dodds P.N."/>
            <person name="Figueroa M."/>
        </authorList>
    </citation>
    <scope>NUCLEOTIDE SEQUENCE [LARGE SCALE GENOMIC DNA]</scope>
    <source>
        <strain evidence="2 3">Ug99</strain>
    </source>
</reference>
<evidence type="ECO:0000256" key="1">
    <source>
        <dbReference type="SAM" id="MobiDB-lite"/>
    </source>
</evidence>
<protein>
    <submittedName>
        <fullName evidence="2">Uncharacterized protein</fullName>
    </submittedName>
</protein>
<feature type="region of interest" description="Disordered" evidence="1">
    <location>
        <begin position="48"/>
        <end position="67"/>
    </location>
</feature>
<dbReference type="AlphaFoldDB" id="A0A5B0QKL2"/>
<proteinExistence type="predicted"/>
<evidence type="ECO:0000313" key="2">
    <source>
        <dbReference type="EMBL" id="KAA1113633.1"/>
    </source>
</evidence>
<evidence type="ECO:0000313" key="3">
    <source>
        <dbReference type="Proteomes" id="UP000325313"/>
    </source>
</evidence>
<sequence>MEVIGPQWEKIKVGGAGLLGSSAADQLSNKDQAAQISLRASTDSNIAAPSTVHQSRPSLPGGSRALIKPLGERPCLSDAKTTWMIHRPGKVQR</sequence>
<feature type="compositionally biased region" description="Polar residues" evidence="1">
    <location>
        <begin position="48"/>
        <end position="57"/>
    </location>
</feature>
<accession>A0A5B0QKL2</accession>
<comment type="caution">
    <text evidence="2">The sequence shown here is derived from an EMBL/GenBank/DDBJ whole genome shotgun (WGS) entry which is preliminary data.</text>
</comment>
<dbReference type="EMBL" id="VDEP01000276">
    <property type="protein sequence ID" value="KAA1113633.1"/>
    <property type="molecule type" value="Genomic_DNA"/>
</dbReference>
<dbReference type="Proteomes" id="UP000325313">
    <property type="component" value="Unassembled WGS sequence"/>
</dbReference>
<organism evidence="2 3">
    <name type="scientific">Puccinia graminis f. sp. tritici</name>
    <dbReference type="NCBI Taxonomy" id="56615"/>
    <lineage>
        <taxon>Eukaryota</taxon>
        <taxon>Fungi</taxon>
        <taxon>Dikarya</taxon>
        <taxon>Basidiomycota</taxon>
        <taxon>Pucciniomycotina</taxon>
        <taxon>Pucciniomycetes</taxon>
        <taxon>Pucciniales</taxon>
        <taxon>Pucciniaceae</taxon>
        <taxon>Puccinia</taxon>
    </lineage>
</organism>
<gene>
    <name evidence="2" type="ORF">PGTUg99_011539</name>
</gene>
<name>A0A5B0QKL2_PUCGR</name>